<dbReference type="RefSeq" id="WP_338200989.1">
    <property type="nucleotide sequence ID" value="NZ_JAEKNR010000100.1"/>
</dbReference>
<protein>
    <submittedName>
        <fullName evidence="2">Helix-turn-helix transcriptional regulator</fullName>
    </submittedName>
</protein>
<comment type="caution">
    <text evidence="2">The sequence shown here is derived from an EMBL/GenBank/DDBJ whole genome shotgun (WGS) entry which is preliminary data.</text>
</comment>
<dbReference type="InterPro" id="IPR001387">
    <property type="entry name" value="Cro/C1-type_HTH"/>
</dbReference>
<dbReference type="Proteomes" id="UP000612893">
    <property type="component" value="Unassembled WGS sequence"/>
</dbReference>
<dbReference type="InterPro" id="IPR010982">
    <property type="entry name" value="Lambda_DNA-bd_dom_sf"/>
</dbReference>
<feature type="domain" description="HTH cro/C1-type" evidence="1">
    <location>
        <begin position="20"/>
        <end position="74"/>
    </location>
</feature>
<accession>A0A934K801</accession>
<dbReference type="PROSITE" id="PS50943">
    <property type="entry name" value="HTH_CROC1"/>
    <property type="match status" value="1"/>
</dbReference>
<name>A0A934K801_9BACT</name>
<dbReference type="SMART" id="SM00530">
    <property type="entry name" value="HTH_XRE"/>
    <property type="match status" value="1"/>
</dbReference>
<organism evidence="2 3">
    <name type="scientific">Candidatus Nephthysia bennettiae</name>
    <dbReference type="NCBI Taxonomy" id="3127016"/>
    <lineage>
        <taxon>Bacteria</taxon>
        <taxon>Bacillati</taxon>
        <taxon>Candidatus Dormiibacterota</taxon>
        <taxon>Candidatus Dormibacteria</taxon>
        <taxon>Candidatus Dormibacterales</taxon>
        <taxon>Candidatus Dormibacteraceae</taxon>
        <taxon>Candidatus Nephthysia</taxon>
    </lineage>
</organism>
<dbReference type="AlphaFoldDB" id="A0A934K801"/>
<dbReference type="Pfam" id="PF13560">
    <property type="entry name" value="HTH_31"/>
    <property type="match status" value="1"/>
</dbReference>
<reference evidence="2" key="1">
    <citation type="submission" date="2020-10" db="EMBL/GenBank/DDBJ databases">
        <title>Ca. Dormibacterota MAGs.</title>
        <authorList>
            <person name="Montgomery K."/>
        </authorList>
    </citation>
    <scope>NUCLEOTIDE SEQUENCE [LARGE SCALE GENOMIC DNA]</scope>
    <source>
        <strain evidence="2">SC8812_S17_10</strain>
    </source>
</reference>
<dbReference type="EMBL" id="JAEKNR010000100">
    <property type="protein sequence ID" value="MBJ7598186.1"/>
    <property type="molecule type" value="Genomic_DNA"/>
</dbReference>
<evidence type="ECO:0000313" key="3">
    <source>
        <dbReference type="Proteomes" id="UP000612893"/>
    </source>
</evidence>
<dbReference type="Gene3D" id="1.10.260.40">
    <property type="entry name" value="lambda repressor-like DNA-binding domains"/>
    <property type="match status" value="1"/>
</dbReference>
<gene>
    <name evidence="2" type="ORF">JF922_08890</name>
</gene>
<dbReference type="GO" id="GO:0003677">
    <property type="term" value="F:DNA binding"/>
    <property type="evidence" value="ECO:0007669"/>
    <property type="project" value="InterPro"/>
</dbReference>
<evidence type="ECO:0000259" key="1">
    <source>
        <dbReference type="PROSITE" id="PS50943"/>
    </source>
</evidence>
<keyword evidence="3" id="KW-1185">Reference proteome</keyword>
<dbReference type="SUPFAM" id="SSF47413">
    <property type="entry name" value="lambda repressor-like DNA-binding domains"/>
    <property type="match status" value="1"/>
</dbReference>
<proteinExistence type="predicted"/>
<dbReference type="CDD" id="cd00093">
    <property type="entry name" value="HTH_XRE"/>
    <property type="match status" value="1"/>
</dbReference>
<evidence type="ECO:0000313" key="2">
    <source>
        <dbReference type="EMBL" id="MBJ7598186.1"/>
    </source>
</evidence>
<sequence length="305" mass="35387">MSIHGLNHGQPSDLSLGERIRRYRKRRGMTQAVLAGLIGRSERWMIGVEKGEDDLRQSDVTQLAAALHVDVAELTGVTVTQQANGPSRMRLNTPPLPGINTLLVEEDLATLTYRDASYYLHMRRRLFNASAGPVTRFLVRIAVDRYPEDAQRSNHFYRESPLTWDEVGFSAMSEGEPMTWTMKHDRDAFKELYLRFENPGGRRFPLYPGQRTTIEYSYHVGDDKWGPWFQRAVRWPTTYLAVELVFPPNRDPVVWGTETSVTAEAYPLRTPIVQLDRNADRLFTWSTHNPPLHTRYRLEWEFRHD</sequence>